<name>A0A3S5AE18_9PLAT</name>
<dbReference type="Proteomes" id="UP000784294">
    <property type="component" value="Unassembled WGS sequence"/>
</dbReference>
<keyword evidence="2" id="KW-1185">Reference proteome</keyword>
<sequence length="100" mass="10975">MSQGAAGLWTEPITAGWSNLSTNVPIRIMVVVIKYDYFPWSRPDNRVVGICGSGGSERGASVNTKVTGFVRASILAKSRKMEHRVKMPNQTAIVKLRHSC</sequence>
<evidence type="ECO:0000313" key="2">
    <source>
        <dbReference type="Proteomes" id="UP000784294"/>
    </source>
</evidence>
<evidence type="ECO:0000313" key="1">
    <source>
        <dbReference type="EMBL" id="VEL26870.1"/>
    </source>
</evidence>
<accession>A0A3S5AE18</accession>
<dbReference type="AlphaFoldDB" id="A0A3S5AE18"/>
<organism evidence="1 2">
    <name type="scientific">Protopolystoma xenopodis</name>
    <dbReference type="NCBI Taxonomy" id="117903"/>
    <lineage>
        <taxon>Eukaryota</taxon>
        <taxon>Metazoa</taxon>
        <taxon>Spiralia</taxon>
        <taxon>Lophotrochozoa</taxon>
        <taxon>Platyhelminthes</taxon>
        <taxon>Monogenea</taxon>
        <taxon>Polyopisthocotylea</taxon>
        <taxon>Polystomatidea</taxon>
        <taxon>Polystomatidae</taxon>
        <taxon>Protopolystoma</taxon>
    </lineage>
</organism>
<protein>
    <submittedName>
        <fullName evidence="1">Uncharacterized protein</fullName>
    </submittedName>
</protein>
<gene>
    <name evidence="1" type="ORF">PXEA_LOCUS20310</name>
</gene>
<dbReference type="EMBL" id="CAAALY010083324">
    <property type="protein sequence ID" value="VEL26870.1"/>
    <property type="molecule type" value="Genomic_DNA"/>
</dbReference>
<comment type="caution">
    <text evidence="1">The sequence shown here is derived from an EMBL/GenBank/DDBJ whole genome shotgun (WGS) entry which is preliminary data.</text>
</comment>
<reference evidence="1" key="1">
    <citation type="submission" date="2018-11" db="EMBL/GenBank/DDBJ databases">
        <authorList>
            <consortium name="Pathogen Informatics"/>
        </authorList>
    </citation>
    <scope>NUCLEOTIDE SEQUENCE</scope>
</reference>
<proteinExistence type="predicted"/>